<dbReference type="InterPro" id="IPR029063">
    <property type="entry name" value="SAM-dependent_MTases_sf"/>
</dbReference>
<dbReference type="PANTHER" id="PTHR45036">
    <property type="entry name" value="METHYLTRANSFERASE LIKE 7B"/>
    <property type="match status" value="1"/>
</dbReference>
<protein>
    <submittedName>
        <fullName evidence="1">Uncharacterized protein</fullName>
    </submittedName>
</protein>
<evidence type="ECO:0000313" key="2">
    <source>
        <dbReference type="Proteomes" id="UP000801428"/>
    </source>
</evidence>
<dbReference type="OrthoDB" id="540004at2759"/>
<dbReference type="InterPro" id="IPR052356">
    <property type="entry name" value="Thiol_S-MT"/>
</dbReference>
<keyword evidence="2" id="KW-1185">Reference proteome</keyword>
<dbReference type="CDD" id="cd02440">
    <property type="entry name" value="AdoMet_MTases"/>
    <property type="match status" value="1"/>
</dbReference>
<dbReference type="Pfam" id="PF13489">
    <property type="entry name" value="Methyltransf_23"/>
    <property type="match status" value="1"/>
</dbReference>
<comment type="caution">
    <text evidence="1">The sequence shown here is derived from an EMBL/GenBank/DDBJ whole genome shotgun (WGS) entry which is preliminary data.</text>
</comment>
<name>A0A9P4T9H4_CURKU</name>
<organism evidence="1 2">
    <name type="scientific">Curvularia kusanoi</name>
    <name type="common">Cochliobolus kusanoi</name>
    <dbReference type="NCBI Taxonomy" id="90978"/>
    <lineage>
        <taxon>Eukaryota</taxon>
        <taxon>Fungi</taxon>
        <taxon>Dikarya</taxon>
        <taxon>Ascomycota</taxon>
        <taxon>Pezizomycotina</taxon>
        <taxon>Dothideomycetes</taxon>
        <taxon>Pleosporomycetidae</taxon>
        <taxon>Pleosporales</taxon>
        <taxon>Pleosporineae</taxon>
        <taxon>Pleosporaceae</taxon>
        <taxon>Curvularia</taxon>
    </lineage>
</organism>
<dbReference type="AlphaFoldDB" id="A0A9P4T9H4"/>
<dbReference type="SUPFAM" id="SSF53335">
    <property type="entry name" value="S-adenosyl-L-methionine-dependent methyltransferases"/>
    <property type="match status" value="1"/>
</dbReference>
<reference evidence="1" key="1">
    <citation type="submission" date="2019-04" db="EMBL/GenBank/DDBJ databases">
        <title>Sequencing of skin fungus with MAO and IRED activity.</title>
        <authorList>
            <person name="Marsaioli A.J."/>
            <person name="Bonatto J.M.C."/>
            <person name="Reis Junior O."/>
        </authorList>
    </citation>
    <scope>NUCLEOTIDE SEQUENCE</scope>
    <source>
        <strain evidence="1">30M1</strain>
    </source>
</reference>
<gene>
    <name evidence="1" type="ORF">E8E13_005305</name>
</gene>
<accession>A0A9P4T9H4</accession>
<dbReference type="PANTHER" id="PTHR45036:SF1">
    <property type="entry name" value="METHYLTRANSFERASE LIKE 7A"/>
    <property type="match status" value="1"/>
</dbReference>
<evidence type="ECO:0000313" key="1">
    <source>
        <dbReference type="EMBL" id="KAF2998219.1"/>
    </source>
</evidence>
<proteinExistence type="predicted"/>
<sequence length="658" mass="73623">MASVIAMAIDLGVNDSVHGIEADLECKHRIWTMFLFFANKLSIIHHLPPLTAIVATRPKTFGTHLRMTPEPWEPIIGAQDILLNSQAQSPTPKDMESLDITLISYLQDLDRPLTYCVPDNIENLATHNWWSIARIVVHSARIRLHRVTAFSDLPAFVNKHCDMTALQEAKHFPLPTVNCHELPSPESLADSPGSDDWPATDTVNLRSAQRSADICLKSAFVVLRMFRYLTEVLPDKHLQLLEVNEADDEDKKAIKTSLPLVMPLMACSAMQACYVMVMTLYKVKSTLVAGPMSPDLSFLETERLVEELRHGVRDSLSMLGKYSTEFAHIKAMYEELKLLETPLVYNFFPQIIAMSKDSNAKAPPQAEKYRHTQAIIGLLEPWQFMLVACSYIPSTISHLNATSSLPSLLSWDAFQGAWFSKFWSWAGPRIREGNGPRITALLEGRVTGGQVVDEVVGEPINGVVLDIGPGLGYWVDLYARTDVPLETNNDGLRNREGKGKGITKVYGVEPNAQSHPGLRQRANTAGLEGVYEILPVGIEDIAKETDVQKGSVDAIVSLLCLCSIPEPEKNIRELHSYLKPGGRWYLYEHVITKGYWPMQVYQRFVNLFWPLALGGCELCRDTEKSLREAGAWSKVDVKQPPIEPWHAVVPHIFGTLTK</sequence>
<dbReference type="Proteomes" id="UP000801428">
    <property type="component" value="Unassembled WGS sequence"/>
</dbReference>
<dbReference type="EMBL" id="SWKU01000020">
    <property type="protein sequence ID" value="KAF2998219.1"/>
    <property type="molecule type" value="Genomic_DNA"/>
</dbReference>
<dbReference type="Gene3D" id="3.40.50.150">
    <property type="entry name" value="Vaccinia Virus protein VP39"/>
    <property type="match status" value="1"/>
</dbReference>